<protein>
    <submittedName>
        <fullName evidence="2">Uncharacterized protein</fullName>
    </submittedName>
</protein>
<gene>
    <name evidence="2" type="ORF">R1sor_002240</name>
</gene>
<feature type="region of interest" description="Disordered" evidence="1">
    <location>
        <begin position="25"/>
        <end position="47"/>
    </location>
</feature>
<keyword evidence="3" id="KW-1185">Reference proteome</keyword>
<dbReference type="AlphaFoldDB" id="A0ABD3GZ20"/>
<dbReference type="EMBL" id="JBJQOH010000006">
    <property type="protein sequence ID" value="KAL3684218.1"/>
    <property type="molecule type" value="Genomic_DNA"/>
</dbReference>
<reference evidence="2 3" key="1">
    <citation type="submission" date="2024-09" db="EMBL/GenBank/DDBJ databases">
        <title>Chromosome-scale assembly of Riccia sorocarpa.</title>
        <authorList>
            <person name="Paukszto L."/>
        </authorList>
    </citation>
    <scope>NUCLEOTIDE SEQUENCE [LARGE SCALE GENOMIC DNA]</scope>
    <source>
        <strain evidence="2">LP-2024</strain>
        <tissue evidence="2">Aerial parts of the thallus</tissue>
    </source>
</reference>
<accession>A0ABD3GZ20</accession>
<dbReference type="Proteomes" id="UP001633002">
    <property type="component" value="Unassembled WGS sequence"/>
</dbReference>
<evidence type="ECO:0000313" key="3">
    <source>
        <dbReference type="Proteomes" id="UP001633002"/>
    </source>
</evidence>
<sequence length="128" mass="13874">MMGDDDEWKFSPEELDALEKTAATQLAAHKHVPPSAPPASTWDSPSKHQFVHSLQPRLISSVMSVEVKHGRITTNVSQLAGGQHLMEELLVEALKTVPAGRLMDGSLESSRLLTHLLAQGLDLSGSRS</sequence>
<comment type="caution">
    <text evidence="2">The sequence shown here is derived from an EMBL/GenBank/DDBJ whole genome shotgun (WGS) entry which is preliminary data.</text>
</comment>
<organism evidence="2 3">
    <name type="scientific">Riccia sorocarpa</name>
    <dbReference type="NCBI Taxonomy" id="122646"/>
    <lineage>
        <taxon>Eukaryota</taxon>
        <taxon>Viridiplantae</taxon>
        <taxon>Streptophyta</taxon>
        <taxon>Embryophyta</taxon>
        <taxon>Marchantiophyta</taxon>
        <taxon>Marchantiopsida</taxon>
        <taxon>Marchantiidae</taxon>
        <taxon>Marchantiales</taxon>
        <taxon>Ricciaceae</taxon>
        <taxon>Riccia</taxon>
    </lineage>
</organism>
<name>A0ABD3GZ20_9MARC</name>
<evidence type="ECO:0000256" key="1">
    <source>
        <dbReference type="SAM" id="MobiDB-lite"/>
    </source>
</evidence>
<proteinExistence type="predicted"/>
<evidence type="ECO:0000313" key="2">
    <source>
        <dbReference type="EMBL" id="KAL3684218.1"/>
    </source>
</evidence>